<keyword evidence="6" id="KW-0524">Neurogenesis</keyword>
<evidence type="ECO:0000256" key="3">
    <source>
        <dbReference type="ARBA" id="ARBA00022473"/>
    </source>
</evidence>
<dbReference type="SUPFAM" id="SSF103575">
    <property type="entry name" value="Plexin repeat"/>
    <property type="match status" value="1"/>
</dbReference>
<dbReference type="Proteomes" id="UP000009046">
    <property type="component" value="Unassembled WGS sequence"/>
</dbReference>
<dbReference type="InterPro" id="IPR027231">
    <property type="entry name" value="Semaphorin"/>
</dbReference>
<dbReference type="eggNOG" id="KOG3611">
    <property type="taxonomic scope" value="Eukaryota"/>
</dbReference>
<dbReference type="STRING" id="121224.E0VEV7"/>
<feature type="compositionally biased region" description="Low complexity" evidence="14">
    <location>
        <begin position="763"/>
        <end position="773"/>
    </location>
</feature>
<dbReference type="PANTHER" id="PTHR11036:SF127">
    <property type="entry name" value="SEMAPHORIN-1A"/>
    <property type="match status" value="1"/>
</dbReference>
<dbReference type="Gene3D" id="2.130.10.10">
    <property type="entry name" value="YVTN repeat-like/Quinoprotein amine dehydrogenase"/>
    <property type="match status" value="1"/>
</dbReference>
<dbReference type="SMART" id="SM00630">
    <property type="entry name" value="Sema"/>
    <property type="match status" value="1"/>
</dbReference>
<dbReference type="EMBL" id="DS235099">
    <property type="protein sequence ID" value="EEB11913.1"/>
    <property type="molecule type" value="Genomic_DNA"/>
</dbReference>
<feature type="compositionally biased region" description="Pro residues" evidence="14">
    <location>
        <begin position="774"/>
        <end position="791"/>
    </location>
</feature>
<comment type="caution">
    <text evidence="13">Lacks conserved residue(s) required for the propagation of feature annotation.</text>
</comment>
<dbReference type="KEGG" id="phu:Phum_PHUM141790"/>
<feature type="domain" description="Sema" evidence="16">
    <location>
        <begin position="1"/>
        <end position="466"/>
    </location>
</feature>
<dbReference type="InterPro" id="IPR015943">
    <property type="entry name" value="WD40/YVTN_repeat-like_dom_sf"/>
</dbReference>
<dbReference type="InterPro" id="IPR036352">
    <property type="entry name" value="Semap_dom_sf"/>
</dbReference>
<feature type="region of interest" description="Disordered" evidence="14">
    <location>
        <begin position="686"/>
        <end position="797"/>
    </location>
</feature>
<dbReference type="SUPFAM" id="SSF101912">
    <property type="entry name" value="Sema domain"/>
    <property type="match status" value="1"/>
</dbReference>
<dbReference type="PANTHER" id="PTHR11036">
    <property type="entry name" value="SEMAPHORIN"/>
    <property type="match status" value="1"/>
</dbReference>
<dbReference type="GO" id="GO:0030215">
    <property type="term" value="F:semaphorin receptor binding"/>
    <property type="evidence" value="ECO:0007669"/>
    <property type="project" value="InterPro"/>
</dbReference>
<gene>
    <name evidence="18" type="primary">8239442</name>
    <name evidence="17" type="ORF">Phum_PHUM141790</name>
</gene>
<evidence type="ECO:0000256" key="11">
    <source>
        <dbReference type="ARBA" id="ARBA00074143"/>
    </source>
</evidence>
<dbReference type="InterPro" id="IPR042068">
    <property type="entry name" value="SEM1A_sema_dom"/>
</dbReference>
<evidence type="ECO:0000256" key="4">
    <source>
        <dbReference type="ARBA" id="ARBA00022692"/>
    </source>
</evidence>
<dbReference type="Gene3D" id="3.30.1680.10">
    <property type="entry name" value="ligand-binding face of the semaphorins, domain 2"/>
    <property type="match status" value="1"/>
</dbReference>
<evidence type="ECO:0000256" key="10">
    <source>
        <dbReference type="ARBA" id="ARBA00023180"/>
    </source>
</evidence>
<keyword evidence="8 15" id="KW-0472">Membrane</keyword>
<keyword evidence="9" id="KW-1015">Disulfide bond</keyword>
<evidence type="ECO:0000256" key="2">
    <source>
        <dbReference type="ARBA" id="ARBA00009492"/>
    </source>
</evidence>
<keyword evidence="7 15" id="KW-1133">Transmembrane helix</keyword>
<dbReference type="CTD" id="8239442"/>
<evidence type="ECO:0000256" key="6">
    <source>
        <dbReference type="ARBA" id="ARBA00022902"/>
    </source>
</evidence>
<dbReference type="GO" id="GO:0007411">
    <property type="term" value="P:axon guidance"/>
    <property type="evidence" value="ECO:0007669"/>
    <property type="project" value="TreeGrafter"/>
</dbReference>
<dbReference type="OrthoDB" id="9988752at2759"/>
<evidence type="ECO:0000313" key="19">
    <source>
        <dbReference type="Proteomes" id="UP000009046"/>
    </source>
</evidence>
<comment type="subcellular location">
    <subcellularLocation>
        <location evidence="1">Membrane</location>
    </subcellularLocation>
</comment>
<evidence type="ECO:0000259" key="16">
    <source>
        <dbReference type="PROSITE" id="PS51004"/>
    </source>
</evidence>
<evidence type="ECO:0000256" key="1">
    <source>
        <dbReference type="ARBA" id="ARBA00004370"/>
    </source>
</evidence>
<dbReference type="Pfam" id="PF01403">
    <property type="entry name" value="Sema"/>
    <property type="match status" value="1"/>
</dbReference>
<dbReference type="GO" id="GO:0005886">
    <property type="term" value="C:plasma membrane"/>
    <property type="evidence" value="ECO:0007669"/>
    <property type="project" value="TreeGrafter"/>
</dbReference>
<dbReference type="CDD" id="cd11237">
    <property type="entry name" value="Sema_1A"/>
    <property type="match status" value="1"/>
</dbReference>
<proteinExistence type="inferred from homology"/>
<evidence type="ECO:0000256" key="9">
    <source>
        <dbReference type="ARBA" id="ARBA00023157"/>
    </source>
</evidence>
<evidence type="ECO:0000256" key="15">
    <source>
        <dbReference type="SAM" id="Phobius"/>
    </source>
</evidence>
<evidence type="ECO:0000313" key="17">
    <source>
        <dbReference type="EMBL" id="EEB11913.1"/>
    </source>
</evidence>
<name>E0VEV7_PEDHC</name>
<dbReference type="InterPro" id="IPR001627">
    <property type="entry name" value="Semap_dom"/>
</dbReference>
<dbReference type="PROSITE" id="PS51004">
    <property type="entry name" value="SEMA"/>
    <property type="match status" value="1"/>
</dbReference>
<evidence type="ECO:0000256" key="12">
    <source>
        <dbReference type="ARBA" id="ARBA00083066"/>
    </source>
</evidence>
<keyword evidence="10" id="KW-0325">Glycoprotein</keyword>
<reference evidence="17" key="2">
    <citation type="submission" date="2007-04" db="EMBL/GenBank/DDBJ databases">
        <title>The genome of the human body louse.</title>
        <authorList>
            <consortium name="The Human Body Louse Genome Consortium"/>
            <person name="Kirkness E."/>
            <person name="Walenz B."/>
            <person name="Hass B."/>
            <person name="Bruggner R."/>
            <person name="Strausberg R."/>
        </authorList>
    </citation>
    <scope>NUCLEOTIDE SEQUENCE</scope>
    <source>
        <strain evidence="17">USDA</strain>
    </source>
</reference>
<dbReference type="FunFam" id="2.130.10.10:FF:000346">
    <property type="entry name" value="Sema-1a, isoform D"/>
    <property type="match status" value="1"/>
</dbReference>
<comment type="similarity">
    <text evidence="2">Belongs to the semaphorin family.</text>
</comment>
<evidence type="ECO:0000256" key="13">
    <source>
        <dbReference type="PROSITE-ProRule" id="PRU00352"/>
    </source>
</evidence>
<evidence type="ECO:0000256" key="8">
    <source>
        <dbReference type="ARBA" id="ARBA00023136"/>
    </source>
</evidence>
<reference evidence="18" key="3">
    <citation type="submission" date="2020-05" db="UniProtKB">
        <authorList>
            <consortium name="EnsemblMetazoa"/>
        </authorList>
    </citation>
    <scope>IDENTIFICATION</scope>
    <source>
        <strain evidence="18">USDA</strain>
    </source>
</reference>
<keyword evidence="19" id="KW-1185">Reference proteome</keyword>
<dbReference type="RefSeq" id="XP_002424651.1">
    <property type="nucleotide sequence ID" value="XM_002424606.1"/>
</dbReference>
<evidence type="ECO:0000313" key="18">
    <source>
        <dbReference type="EnsemblMetazoa" id="PHUM141790-PA"/>
    </source>
</evidence>
<protein>
    <recommendedName>
        <fullName evidence="11">Semaphorin-1A</fullName>
    </recommendedName>
    <alternativeName>
        <fullName evidence="12">Semaphorin-I</fullName>
    </alternativeName>
</protein>
<dbReference type="GeneID" id="8239442"/>
<dbReference type="VEuPathDB" id="VectorBase:PHUM141790"/>
<evidence type="ECO:0000256" key="7">
    <source>
        <dbReference type="ARBA" id="ARBA00022989"/>
    </source>
</evidence>
<keyword evidence="5" id="KW-0221">Differentiation</keyword>
<organism>
    <name type="scientific">Pediculus humanus subsp. corporis</name>
    <name type="common">Body louse</name>
    <dbReference type="NCBI Taxonomy" id="121224"/>
    <lineage>
        <taxon>Eukaryota</taxon>
        <taxon>Metazoa</taxon>
        <taxon>Ecdysozoa</taxon>
        <taxon>Arthropoda</taxon>
        <taxon>Hexapoda</taxon>
        <taxon>Insecta</taxon>
        <taxon>Pterygota</taxon>
        <taxon>Neoptera</taxon>
        <taxon>Paraneoptera</taxon>
        <taxon>Psocodea</taxon>
        <taxon>Troctomorpha</taxon>
        <taxon>Phthiraptera</taxon>
        <taxon>Anoplura</taxon>
        <taxon>Pediculidae</taxon>
        <taxon>Pediculus</taxon>
    </lineage>
</organism>
<dbReference type="GO" id="GO:0045499">
    <property type="term" value="F:chemorepellent activity"/>
    <property type="evidence" value="ECO:0007669"/>
    <property type="project" value="TreeGrafter"/>
</dbReference>
<dbReference type="EMBL" id="AAZO01001633">
    <property type="status" value="NOT_ANNOTATED_CDS"/>
    <property type="molecule type" value="Genomic_DNA"/>
</dbReference>
<dbReference type="HOGENOM" id="CLU_009051_7_1_1"/>
<keyword evidence="4 15" id="KW-0812">Transmembrane</keyword>
<dbReference type="OMA" id="DXLICNT"/>
<feature type="compositionally biased region" description="Basic residues" evidence="14">
    <location>
        <begin position="741"/>
        <end position="755"/>
    </location>
</feature>
<dbReference type="GO" id="GO:0071526">
    <property type="term" value="P:semaphorin-plexin signaling pathway"/>
    <property type="evidence" value="ECO:0007669"/>
    <property type="project" value="TreeGrafter"/>
</dbReference>
<dbReference type="EnsemblMetazoa" id="PHUM141790-RA">
    <property type="protein sequence ID" value="PHUM141790-PA"/>
    <property type="gene ID" value="PHUM141790"/>
</dbReference>
<dbReference type="InParanoid" id="E0VEV7"/>
<evidence type="ECO:0000256" key="14">
    <source>
        <dbReference type="SAM" id="MobiDB-lite"/>
    </source>
</evidence>
<dbReference type="EMBL" id="AAZO01001632">
    <property type="status" value="NOT_ANNOTATED_CDS"/>
    <property type="molecule type" value="Genomic_DNA"/>
</dbReference>
<dbReference type="FunCoup" id="E0VEV7">
    <property type="interactions" value="110"/>
</dbReference>
<dbReference type="FunFam" id="3.30.1680.10:FF:000016">
    <property type="entry name" value="Putative Semaphorin-6B"/>
    <property type="match status" value="1"/>
</dbReference>
<feature type="transmembrane region" description="Helical" evidence="15">
    <location>
        <begin position="584"/>
        <end position="606"/>
    </location>
</feature>
<reference evidence="17" key="1">
    <citation type="submission" date="2007-04" db="EMBL/GenBank/DDBJ databases">
        <title>Annotation of Pediculus humanus corporis strain USDA.</title>
        <authorList>
            <person name="Kirkness E."/>
            <person name="Hannick L."/>
            <person name="Hass B."/>
            <person name="Bruggner R."/>
            <person name="Lawson D."/>
            <person name="Bidwell S."/>
            <person name="Joardar V."/>
            <person name="Caler E."/>
            <person name="Walenz B."/>
            <person name="Inman J."/>
            <person name="Schobel S."/>
            <person name="Galinsky K."/>
            <person name="Amedeo P."/>
            <person name="Strausberg R."/>
        </authorList>
    </citation>
    <scope>NUCLEOTIDE SEQUENCE</scope>
    <source>
        <strain evidence="17">USDA</strain>
    </source>
</reference>
<evidence type="ECO:0000256" key="5">
    <source>
        <dbReference type="ARBA" id="ARBA00022782"/>
    </source>
</evidence>
<keyword evidence="3" id="KW-0217">Developmental protein</keyword>
<sequence length="797" mass="88925">MLCVGYEKCKSTEDVFRFEGNKSHTDYFRLVVKDGGHLLIGARNLVHNLSSVDLTETQRLSWFSPEKDIHMCVVKGKDEEICQNFIRILVRPSPDKLLLCGTNAFTPVCREYSYQNGDYKVEKEKDGKAMCPFDPHHNSTAVYVDGELYTGTVADFAGIDPIIYREPLQTEHYVSLSLNAPNFVNSMTQGDYVYFFFRETAVEYINCGKTVYSRVARVCKYDKGGPHRLRERWTSFLKSRLNCSVPGDFPFYFNEIQSTTDLIEGTYGGINAQLIYGVFTTPPNSISGSAVCAFSLEDITKTFEGSFKEQESLTSNWLPVLNTKVPDPRPGQCVNDSRTLPDLTLNFVENHSLMDESVPSFFKQPIVIRANFHYRFTQIAVDPQVKTPGGKAYDVLFIGTDNGKILKAINADSADSTERISSVVIEEIQVFPSNVPIRNLKVVKDSFVPDGRLIIVTDSEIKSIRLHRSMIIKRNDSCECVALQDPYCAWDKQSQKCRAFGGSKWNDEKYYYQSVATGSHPACPQSKIHSEAESVSYAKSFNTDRGKDLQNGEVINIMQDDQRSTGPEVSAADSPLLQYSVETLAVAVIAGSVVALIVGFISGYFCGRKCRKDEDDNLPYPDTEYEYFEQRQHVNRYVRMPSAPKLLPQEEVTYAEPVLVPASNNALHSPKNTLRKAHNPNNAETLFQFSDNYTPPYGHQRGRDNFGTLKSEGYRGGRNPDGFGTTGRSVKKTSGEDARGHRSLSRPARQRHRGGAPHPLATSSPPSSASSSSPSPPSSSPSPPNGTPPPCSFIYRT</sequence>
<accession>E0VEV7</accession>
<dbReference type="GO" id="GO:0030335">
    <property type="term" value="P:positive regulation of cell migration"/>
    <property type="evidence" value="ECO:0007669"/>
    <property type="project" value="TreeGrafter"/>
</dbReference>
<dbReference type="AlphaFoldDB" id="E0VEV7"/>